<keyword evidence="2" id="KW-1185">Reference proteome</keyword>
<evidence type="ECO:0000313" key="2">
    <source>
        <dbReference type="Proteomes" id="UP000019063"/>
    </source>
</evidence>
<comment type="caution">
    <text evidence="1">The sequence shown here is derived from an EMBL/GenBank/DDBJ whole genome shotgun (WGS) entry which is preliminary data.</text>
</comment>
<dbReference type="Proteomes" id="UP000019063">
    <property type="component" value="Unassembled WGS sequence"/>
</dbReference>
<protein>
    <submittedName>
        <fullName evidence="1">Dehydrogenase</fullName>
    </submittedName>
</protein>
<dbReference type="SUPFAM" id="SSF51905">
    <property type="entry name" value="FAD/NAD(P)-binding domain"/>
    <property type="match status" value="1"/>
</dbReference>
<dbReference type="RefSeq" id="WP_051487562.1">
    <property type="nucleotide sequence ID" value="NZ_AQQW01000004.1"/>
</dbReference>
<dbReference type="InterPro" id="IPR006905">
    <property type="entry name" value="Flavin_halogenase"/>
</dbReference>
<reference evidence="1 2" key="1">
    <citation type="journal article" date="2014" name="Antonie Van Leeuwenhoek">
        <title>Roseivivax atlanticus sp. nov., isolated from surface seawater of the Atlantic Ocean.</title>
        <authorList>
            <person name="Li G."/>
            <person name="Lai Q."/>
            <person name="Liu X."/>
            <person name="Sun F."/>
            <person name="Shao Z."/>
        </authorList>
    </citation>
    <scope>NUCLEOTIDE SEQUENCE [LARGE SCALE GENOMIC DNA]</scope>
    <source>
        <strain evidence="1 2">22II-s10s</strain>
    </source>
</reference>
<dbReference type="Pfam" id="PF04820">
    <property type="entry name" value="Trp_halogenase"/>
    <property type="match status" value="2"/>
</dbReference>
<dbReference type="Gene3D" id="3.30.9.100">
    <property type="match status" value="1"/>
</dbReference>
<evidence type="ECO:0000313" key="1">
    <source>
        <dbReference type="EMBL" id="ETW13181.1"/>
    </source>
</evidence>
<gene>
    <name evidence="1" type="ORF">ATO8_08216</name>
</gene>
<name>W4HM42_9RHOB</name>
<dbReference type="eggNOG" id="COG0644">
    <property type="taxonomic scope" value="Bacteria"/>
</dbReference>
<accession>W4HM42</accession>
<dbReference type="InterPro" id="IPR036188">
    <property type="entry name" value="FAD/NAD-bd_sf"/>
</dbReference>
<sequence length="404" mass="42812">MRAIVPGALTALAAARRPWDVVVVGGGVAGTAAAIMLGRDARVLVLEAGNYSGWQIGESLPPDARPLLSDLGVLPRFLSCDHLPCHGSSSAWGSDRPGFNDFLYNPNGHGWHLDRVRFERFLAREATQAGATVVTGTRLVAARSSASGLEIDVRAQDGEPLTLETVLAVDATGVGAALARALGAERIGDGALLCRSALLASDAISHTADSLTRIEATPDGWWYLAQLPGATRVAAFFTDPDLAPDIRTEPGWRARLDRTKHLARRVGDAAASPVRSHAVPLGHLAPSGGARWLAVGDAAFSCDPILSQGLYAALLSGTRAAKRISAALAEGRCLTVAPDEAARDYAAARTRTRALYAVEQRWPEAPFWQRRQASATVDNAVPTVGERVIRTSMNIKKSDEITDI</sequence>
<dbReference type="PATRIC" id="fig|1317118.6.peg.1704"/>
<dbReference type="GO" id="GO:0004497">
    <property type="term" value="F:monooxygenase activity"/>
    <property type="evidence" value="ECO:0007669"/>
    <property type="project" value="InterPro"/>
</dbReference>
<dbReference type="AlphaFoldDB" id="W4HM42"/>
<dbReference type="STRING" id="1379903.ATO8_08216"/>
<dbReference type="EMBL" id="AQQW01000004">
    <property type="protein sequence ID" value="ETW13181.1"/>
    <property type="molecule type" value="Genomic_DNA"/>
</dbReference>
<dbReference type="Gene3D" id="3.50.50.60">
    <property type="entry name" value="FAD/NAD(P)-binding domain"/>
    <property type="match status" value="1"/>
</dbReference>
<proteinExistence type="predicted"/>
<dbReference type="PANTHER" id="PTHR43747">
    <property type="entry name" value="FAD-BINDING PROTEIN"/>
    <property type="match status" value="1"/>
</dbReference>
<organism evidence="1 2">
    <name type="scientific">Roseivivax marinus</name>
    <dbReference type="NCBI Taxonomy" id="1379903"/>
    <lineage>
        <taxon>Bacteria</taxon>
        <taxon>Pseudomonadati</taxon>
        <taxon>Pseudomonadota</taxon>
        <taxon>Alphaproteobacteria</taxon>
        <taxon>Rhodobacterales</taxon>
        <taxon>Roseobacteraceae</taxon>
        <taxon>Roseivivax</taxon>
    </lineage>
</organism>
<dbReference type="PANTHER" id="PTHR43747:SF1">
    <property type="entry name" value="SLR1998 PROTEIN"/>
    <property type="match status" value="1"/>
</dbReference>
<dbReference type="InterPro" id="IPR050816">
    <property type="entry name" value="Flavin-dep_Halogenase_NPB"/>
</dbReference>